<dbReference type="Gene3D" id="1.25.40.10">
    <property type="entry name" value="Tetratricopeptide repeat domain"/>
    <property type="match status" value="1"/>
</dbReference>
<protein>
    <submittedName>
        <fullName evidence="3">PPR domain-containing protein</fullName>
    </submittedName>
</protein>
<comment type="similarity">
    <text evidence="1">Belongs to the PPR family. P subfamily.</text>
</comment>
<dbReference type="InParanoid" id="A0A1Q3CYM7"/>
<dbReference type="PANTHER" id="PTHR47933">
    <property type="entry name" value="PENTATRICOPEPTIDE REPEAT-CONTAINING PROTEIN 1, MITOCHONDRIAL"/>
    <property type="match status" value="1"/>
</dbReference>
<evidence type="ECO:0000256" key="1">
    <source>
        <dbReference type="ARBA" id="ARBA00007626"/>
    </source>
</evidence>
<proteinExistence type="inferred from homology"/>
<sequence>MNTKCSTKWRSYAGCILSILQALDMIDLDEALGAWVERLSNKERSIILKEQLNWEREVYYYYLLIFDWFKQKSCHELNVIHYNIILRTLGKAQKLKYVESLWNEINLEGILSINSTNATLINTYSKGGERDEAVRWLERINEGGMKDEVAMGIVVQKYTKFGEFRQAEEYYKR</sequence>
<dbReference type="InterPro" id="IPR051240">
    <property type="entry name" value="Mito_RNA-Proc/Resp"/>
</dbReference>
<dbReference type="AlphaFoldDB" id="A0A1Q3CYM7"/>
<evidence type="ECO:0000256" key="2">
    <source>
        <dbReference type="ARBA" id="ARBA00022737"/>
    </source>
</evidence>
<dbReference type="InterPro" id="IPR011990">
    <property type="entry name" value="TPR-like_helical_dom_sf"/>
</dbReference>
<dbReference type="InterPro" id="IPR002885">
    <property type="entry name" value="PPR_rpt"/>
</dbReference>
<keyword evidence="2" id="KW-0677">Repeat</keyword>
<feature type="non-terminal residue" evidence="3">
    <location>
        <position position="173"/>
    </location>
</feature>
<name>A0A1Q3CYM7_CEPFO</name>
<evidence type="ECO:0000313" key="3">
    <source>
        <dbReference type="EMBL" id="GAV85255.1"/>
    </source>
</evidence>
<comment type="caution">
    <text evidence="3">The sequence shown here is derived from an EMBL/GenBank/DDBJ whole genome shotgun (WGS) entry which is preliminary data.</text>
</comment>
<dbReference type="Pfam" id="PF01535">
    <property type="entry name" value="PPR"/>
    <property type="match status" value="1"/>
</dbReference>
<dbReference type="EMBL" id="BDDD01003518">
    <property type="protein sequence ID" value="GAV85255.1"/>
    <property type="molecule type" value="Genomic_DNA"/>
</dbReference>
<evidence type="ECO:0000313" key="4">
    <source>
        <dbReference type="Proteomes" id="UP000187406"/>
    </source>
</evidence>
<dbReference type="PANTHER" id="PTHR47933:SF10">
    <property type="entry name" value="OS03G0162900 PROTEIN"/>
    <property type="match status" value="1"/>
</dbReference>
<keyword evidence="4" id="KW-1185">Reference proteome</keyword>
<dbReference type="GO" id="GO:0003729">
    <property type="term" value="F:mRNA binding"/>
    <property type="evidence" value="ECO:0007669"/>
    <property type="project" value="TreeGrafter"/>
</dbReference>
<dbReference type="Proteomes" id="UP000187406">
    <property type="component" value="Unassembled WGS sequence"/>
</dbReference>
<reference evidence="4" key="1">
    <citation type="submission" date="2016-04" db="EMBL/GenBank/DDBJ databases">
        <title>Cephalotus genome sequencing.</title>
        <authorList>
            <person name="Fukushima K."/>
            <person name="Hasebe M."/>
            <person name="Fang X."/>
        </authorList>
    </citation>
    <scope>NUCLEOTIDE SEQUENCE [LARGE SCALE GENOMIC DNA]</scope>
    <source>
        <strain evidence="4">cv. St1</strain>
    </source>
</reference>
<gene>
    <name evidence="3" type="ORF">CFOL_v3_28693</name>
</gene>
<accession>A0A1Q3CYM7</accession>
<dbReference type="OrthoDB" id="1718835at2759"/>
<organism evidence="3 4">
    <name type="scientific">Cephalotus follicularis</name>
    <name type="common">Albany pitcher plant</name>
    <dbReference type="NCBI Taxonomy" id="3775"/>
    <lineage>
        <taxon>Eukaryota</taxon>
        <taxon>Viridiplantae</taxon>
        <taxon>Streptophyta</taxon>
        <taxon>Embryophyta</taxon>
        <taxon>Tracheophyta</taxon>
        <taxon>Spermatophyta</taxon>
        <taxon>Magnoliopsida</taxon>
        <taxon>eudicotyledons</taxon>
        <taxon>Gunneridae</taxon>
        <taxon>Pentapetalae</taxon>
        <taxon>rosids</taxon>
        <taxon>fabids</taxon>
        <taxon>Oxalidales</taxon>
        <taxon>Cephalotaceae</taxon>
        <taxon>Cephalotus</taxon>
    </lineage>
</organism>
<dbReference type="STRING" id="3775.A0A1Q3CYM7"/>